<organism evidence="2 3">
    <name type="scientific">Anaerobutyricum hallii</name>
    <dbReference type="NCBI Taxonomy" id="39488"/>
    <lineage>
        <taxon>Bacteria</taxon>
        <taxon>Bacillati</taxon>
        <taxon>Bacillota</taxon>
        <taxon>Clostridia</taxon>
        <taxon>Lachnospirales</taxon>
        <taxon>Lachnospiraceae</taxon>
        <taxon>Anaerobutyricum</taxon>
    </lineage>
</organism>
<reference evidence="3" key="1">
    <citation type="submission" date="2017-09" db="EMBL/GenBank/DDBJ databases">
        <authorList>
            <person name="Shetty A S."/>
        </authorList>
    </citation>
    <scope>NUCLEOTIDE SEQUENCE [LARGE SCALE GENOMIC DNA]</scope>
</reference>
<feature type="chain" id="PRO_5011995696" evidence="1">
    <location>
        <begin position="28"/>
        <end position="187"/>
    </location>
</feature>
<feature type="signal peptide" evidence="1">
    <location>
        <begin position="1"/>
        <end position="27"/>
    </location>
</feature>
<evidence type="ECO:0000313" key="3">
    <source>
        <dbReference type="Proteomes" id="UP000217549"/>
    </source>
</evidence>
<proteinExistence type="predicted"/>
<sequence length="187" mass="21539">MKKTLKRLTTILMAAVLCFSVAVPTQAAGNRTKMMAAYRNFMEKRTSYYDQFALIYYNNDSKPDLFYSNYVDNAVYTYKKGKLVRLYSNSSTGVYSRYYPKKRVLVGSYAHMGTSTDTYYPSSGARISKSVGYGISKPIYNKITNNNYKTISKSTFNKTLKKYVGSKKQKKIKLYRSTETNRNKILK</sequence>
<dbReference type="KEGG" id="ehl:EHLA_0047"/>
<gene>
    <name evidence="2" type="ORF">EHLA_0047</name>
</gene>
<evidence type="ECO:0000313" key="2">
    <source>
        <dbReference type="EMBL" id="SOB70826.1"/>
    </source>
</evidence>
<dbReference type="RefSeq" id="WP_096238866.1">
    <property type="nucleotide sequence ID" value="NZ_LT907978.1"/>
</dbReference>
<accession>A0A285PNV0</accession>
<keyword evidence="3" id="KW-1185">Reference proteome</keyword>
<name>A0A285PNV0_9FIRM</name>
<dbReference type="Proteomes" id="UP000217549">
    <property type="component" value="Chromosome I"/>
</dbReference>
<dbReference type="EMBL" id="LT907978">
    <property type="protein sequence ID" value="SOB70826.1"/>
    <property type="molecule type" value="Genomic_DNA"/>
</dbReference>
<dbReference type="AlphaFoldDB" id="A0A285PNV0"/>
<keyword evidence="1" id="KW-0732">Signal</keyword>
<protein>
    <submittedName>
        <fullName evidence="2">Uncharacterized protein</fullName>
    </submittedName>
</protein>
<evidence type="ECO:0000256" key="1">
    <source>
        <dbReference type="SAM" id="SignalP"/>
    </source>
</evidence>